<evidence type="ECO:0000313" key="2">
    <source>
        <dbReference type="Proteomes" id="UP000629619"/>
    </source>
</evidence>
<reference evidence="1" key="1">
    <citation type="submission" date="2021-01" db="EMBL/GenBank/DDBJ databases">
        <title>Whole genome shotgun sequence of Actinoplanes siamensis NBRC 109076.</title>
        <authorList>
            <person name="Komaki H."/>
            <person name="Tamura T."/>
        </authorList>
    </citation>
    <scope>NUCLEOTIDE SEQUENCE</scope>
    <source>
        <strain evidence="1">NBRC 109076</strain>
    </source>
</reference>
<name>A0A919N4I4_9ACTN</name>
<dbReference type="EMBL" id="BOMW01000017">
    <property type="protein sequence ID" value="GIF04216.1"/>
    <property type="molecule type" value="Genomic_DNA"/>
</dbReference>
<keyword evidence="2" id="KW-1185">Reference proteome</keyword>
<proteinExistence type="predicted"/>
<gene>
    <name evidence="1" type="ORF">Asi03nite_17540</name>
</gene>
<sequence>MSPPSLPEPPPEPQAVSITAAAVAAATVRTIRDKSMSFSPFGTCNRFHETGYTIDTAKSRSELRYSRTGGVRPEDHAERVRPLSQEFAYIDGPGVKSQRCNEIDGIDPRDTSLLRS</sequence>
<protein>
    <submittedName>
        <fullName evidence="1">Uncharacterized protein</fullName>
    </submittedName>
</protein>
<evidence type="ECO:0000313" key="1">
    <source>
        <dbReference type="EMBL" id="GIF04216.1"/>
    </source>
</evidence>
<accession>A0A919N4I4</accession>
<dbReference type="Proteomes" id="UP000629619">
    <property type="component" value="Unassembled WGS sequence"/>
</dbReference>
<dbReference type="AlphaFoldDB" id="A0A919N4I4"/>
<comment type="caution">
    <text evidence="1">The sequence shown here is derived from an EMBL/GenBank/DDBJ whole genome shotgun (WGS) entry which is preliminary data.</text>
</comment>
<organism evidence="1 2">
    <name type="scientific">Actinoplanes siamensis</name>
    <dbReference type="NCBI Taxonomy" id="1223317"/>
    <lineage>
        <taxon>Bacteria</taxon>
        <taxon>Bacillati</taxon>
        <taxon>Actinomycetota</taxon>
        <taxon>Actinomycetes</taxon>
        <taxon>Micromonosporales</taxon>
        <taxon>Micromonosporaceae</taxon>
        <taxon>Actinoplanes</taxon>
    </lineage>
</organism>